<feature type="non-terminal residue" evidence="1">
    <location>
        <position position="1"/>
    </location>
</feature>
<proteinExistence type="predicted"/>
<sequence length="110" mass="11754">MRGGWEHNPSFLSEPSPLIQMPPACTHSGKSVAFTGLPNHATTSFRSCPDPAALKGCYLANYHLWSKVCAAVPPPAPSPKPQACPCAEVQSDYSHSAPQDPHAMLGDYTH</sequence>
<keyword evidence="2" id="KW-1185">Reference proteome</keyword>
<protein>
    <submittedName>
        <fullName evidence="1">Uncharacterized protein</fullName>
    </submittedName>
</protein>
<evidence type="ECO:0000313" key="1">
    <source>
        <dbReference type="EMBL" id="KAJ8380065.1"/>
    </source>
</evidence>
<name>A0A9Q1GAL3_SYNKA</name>
<organism evidence="1 2">
    <name type="scientific">Synaphobranchus kaupii</name>
    <name type="common">Kaup's arrowtooth eel</name>
    <dbReference type="NCBI Taxonomy" id="118154"/>
    <lineage>
        <taxon>Eukaryota</taxon>
        <taxon>Metazoa</taxon>
        <taxon>Chordata</taxon>
        <taxon>Craniata</taxon>
        <taxon>Vertebrata</taxon>
        <taxon>Euteleostomi</taxon>
        <taxon>Actinopterygii</taxon>
        <taxon>Neopterygii</taxon>
        <taxon>Teleostei</taxon>
        <taxon>Anguilliformes</taxon>
        <taxon>Synaphobranchidae</taxon>
        <taxon>Synaphobranchus</taxon>
    </lineage>
</organism>
<dbReference type="AlphaFoldDB" id="A0A9Q1GAL3"/>
<comment type="caution">
    <text evidence="1">The sequence shown here is derived from an EMBL/GenBank/DDBJ whole genome shotgun (WGS) entry which is preliminary data.</text>
</comment>
<accession>A0A9Q1GAL3</accession>
<evidence type="ECO:0000313" key="2">
    <source>
        <dbReference type="Proteomes" id="UP001152622"/>
    </source>
</evidence>
<dbReference type="Proteomes" id="UP001152622">
    <property type="component" value="Chromosome 1"/>
</dbReference>
<gene>
    <name evidence="1" type="ORF">SKAU_G00008430</name>
</gene>
<dbReference type="EMBL" id="JAINUF010000001">
    <property type="protein sequence ID" value="KAJ8380065.1"/>
    <property type="molecule type" value="Genomic_DNA"/>
</dbReference>
<reference evidence="1" key="1">
    <citation type="journal article" date="2023" name="Science">
        <title>Genome structures resolve the early diversification of teleost fishes.</title>
        <authorList>
            <person name="Parey E."/>
            <person name="Louis A."/>
            <person name="Montfort J."/>
            <person name="Bouchez O."/>
            <person name="Roques C."/>
            <person name="Iampietro C."/>
            <person name="Lluch J."/>
            <person name="Castinel A."/>
            <person name="Donnadieu C."/>
            <person name="Desvignes T."/>
            <person name="Floi Bucao C."/>
            <person name="Jouanno E."/>
            <person name="Wen M."/>
            <person name="Mejri S."/>
            <person name="Dirks R."/>
            <person name="Jansen H."/>
            <person name="Henkel C."/>
            <person name="Chen W.J."/>
            <person name="Zahm M."/>
            <person name="Cabau C."/>
            <person name="Klopp C."/>
            <person name="Thompson A.W."/>
            <person name="Robinson-Rechavi M."/>
            <person name="Braasch I."/>
            <person name="Lecointre G."/>
            <person name="Bobe J."/>
            <person name="Postlethwait J.H."/>
            <person name="Berthelot C."/>
            <person name="Roest Crollius H."/>
            <person name="Guiguen Y."/>
        </authorList>
    </citation>
    <scope>NUCLEOTIDE SEQUENCE</scope>
    <source>
        <strain evidence="1">WJC10195</strain>
    </source>
</reference>